<dbReference type="InterPro" id="IPR043129">
    <property type="entry name" value="ATPase_NBD"/>
</dbReference>
<comment type="similarity">
    <text evidence="1">Belongs to the ROK (NagC/XylR) family.</text>
</comment>
<organism evidence="2 3">
    <name type="scientific">Clostridium neuense</name>
    <dbReference type="NCBI Taxonomy" id="1728934"/>
    <lineage>
        <taxon>Bacteria</taxon>
        <taxon>Bacillati</taxon>
        <taxon>Bacillota</taxon>
        <taxon>Clostridia</taxon>
        <taxon>Eubacteriales</taxon>
        <taxon>Clostridiaceae</taxon>
        <taxon>Clostridium</taxon>
    </lineage>
</organism>
<dbReference type="InterPro" id="IPR000600">
    <property type="entry name" value="ROK"/>
</dbReference>
<evidence type="ECO:0000313" key="3">
    <source>
        <dbReference type="Proteomes" id="UP001623592"/>
    </source>
</evidence>
<comment type="caution">
    <text evidence="2">The sequence shown here is derived from an EMBL/GenBank/DDBJ whole genome shotgun (WGS) entry which is preliminary data.</text>
</comment>
<accession>A0ABW8TQP0</accession>
<name>A0ABW8TQP0_9CLOT</name>
<evidence type="ECO:0000256" key="1">
    <source>
        <dbReference type="ARBA" id="ARBA00006479"/>
    </source>
</evidence>
<gene>
    <name evidence="2" type="ORF">ACJDT4_23125</name>
</gene>
<dbReference type="Pfam" id="PF00480">
    <property type="entry name" value="ROK"/>
    <property type="match status" value="1"/>
</dbReference>
<dbReference type="SUPFAM" id="SSF53067">
    <property type="entry name" value="Actin-like ATPase domain"/>
    <property type="match status" value="1"/>
</dbReference>
<dbReference type="RefSeq" id="WP_406789977.1">
    <property type="nucleotide sequence ID" value="NZ_JBJIAA010000032.1"/>
</dbReference>
<sequence length="69" mass="7325">MSAPGAVDNETDIIGESSAVSRIHGFNIKKRIKDELGLQVDIENDANCAGLAGVWIGAAKENKDLIFVV</sequence>
<dbReference type="PANTHER" id="PTHR18964:SF170">
    <property type="entry name" value="SUGAR KINASE"/>
    <property type="match status" value="1"/>
</dbReference>
<dbReference type="EMBL" id="JBJIAA010000032">
    <property type="protein sequence ID" value="MFL0253304.1"/>
    <property type="molecule type" value="Genomic_DNA"/>
</dbReference>
<proteinExistence type="inferred from homology"/>
<protein>
    <submittedName>
        <fullName evidence="2">ROK family protein</fullName>
    </submittedName>
</protein>
<keyword evidence="3" id="KW-1185">Reference proteome</keyword>
<dbReference type="PANTHER" id="PTHR18964">
    <property type="entry name" value="ROK (REPRESSOR, ORF, KINASE) FAMILY"/>
    <property type="match status" value="1"/>
</dbReference>
<reference evidence="2 3" key="1">
    <citation type="submission" date="2024-11" db="EMBL/GenBank/DDBJ databases">
        <authorList>
            <person name="Heng Y.C."/>
            <person name="Lim A.C.H."/>
            <person name="Lee J.K.Y."/>
            <person name="Kittelmann S."/>
        </authorList>
    </citation>
    <scope>NUCLEOTIDE SEQUENCE [LARGE SCALE GENOMIC DNA]</scope>
    <source>
        <strain evidence="2 3">WILCCON 0114</strain>
    </source>
</reference>
<dbReference type="Gene3D" id="3.30.420.40">
    <property type="match status" value="1"/>
</dbReference>
<evidence type="ECO:0000313" key="2">
    <source>
        <dbReference type="EMBL" id="MFL0253304.1"/>
    </source>
</evidence>
<dbReference type="Proteomes" id="UP001623592">
    <property type="component" value="Unassembled WGS sequence"/>
</dbReference>